<name>A0A369ICZ4_9BACT</name>
<dbReference type="EMBL" id="QPIW01000003">
    <property type="protein sequence ID" value="RDB06912.1"/>
    <property type="molecule type" value="Genomic_DNA"/>
</dbReference>
<sequence>MNQTIYTMAEVTEILGFKNKQKLFAFLRRYNILQGQLPAREFLVVGYFETRPYHIYGKNGKYVFKTVQLIQVTPEGLKFIQNLHKLLTKDLYASPFANN</sequence>
<evidence type="ECO:0000313" key="3">
    <source>
        <dbReference type="Proteomes" id="UP000253141"/>
    </source>
</evidence>
<dbReference type="AlphaFoldDB" id="A0A369ICZ4"/>
<evidence type="ECO:0000313" key="2">
    <source>
        <dbReference type="EMBL" id="RDB06912.1"/>
    </source>
</evidence>
<gene>
    <name evidence="2" type="ORF">DVG78_06440</name>
</gene>
<keyword evidence="3" id="KW-1185">Reference proteome</keyword>
<dbReference type="Proteomes" id="UP000253141">
    <property type="component" value="Unassembled WGS sequence"/>
</dbReference>
<dbReference type="OrthoDB" id="9872630at2"/>
<dbReference type="Pfam" id="PF03374">
    <property type="entry name" value="ANT"/>
    <property type="match status" value="1"/>
</dbReference>
<accession>A0A369ICZ4</accession>
<feature type="domain" description="Antirepressor protein C-terminal" evidence="1">
    <location>
        <begin position="4"/>
        <end position="83"/>
    </location>
</feature>
<proteinExistence type="predicted"/>
<comment type="caution">
    <text evidence="2">The sequence shown here is derived from an EMBL/GenBank/DDBJ whole genome shotgun (WGS) entry which is preliminary data.</text>
</comment>
<protein>
    <recommendedName>
        <fullName evidence="1">Antirepressor protein C-terminal domain-containing protein</fullName>
    </recommendedName>
</protein>
<organism evidence="2 3">
    <name type="scientific">Runella aurantiaca</name>
    <dbReference type="NCBI Taxonomy" id="2282308"/>
    <lineage>
        <taxon>Bacteria</taxon>
        <taxon>Pseudomonadati</taxon>
        <taxon>Bacteroidota</taxon>
        <taxon>Cytophagia</taxon>
        <taxon>Cytophagales</taxon>
        <taxon>Spirosomataceae</taxon>
        <taxon>Runella</taxon>
    </lineage>
</organism>
<dbReference type="RefSeq" id="WP_114460231.1">
    <property type="nucleotide sequence ID" value="NZ_QPIW01000003.1"/>
</dbReference>
<reference evidence="2 3" key="1">
    <citation type="submission" date="2018-07" db="EMBL/GenBank/DDBJ databases">
        <title>Genome analysis of Runella aurantiaca.</title>
        <authorList>
            <person name="Yang X."/>
        </authorList>
    </citation>
    <scope>NUCLEOTIDE SEQUENCE [LARGE SCALE GENOMIC DNA]</scope>
    <source>
        <strain evidence="2 3">YX9</strain>
    </source>
</reference>
<dbReference type="GO" id="GO:0003677">
    <property type="term" value="F:DNA binding"/>
    <property type="evidence" value="ECO:0007669"/>
    <property type="project" value="InterPro"/>
</dbReference>
<dbReference type="InterPro" id="IPR005039">
    <property type="entry name" value="Ant_C"/>
</dbReference>
<evidence type="ECO:0000259" key="1">
    <source>
        <dbReference type="Pfam" id="PF03374"/>
    </source>
</evidence>